<dbReference type="Gene3D" id="3.40.190.10">
    <property type="entry name" value="Periplasmic binding protein-like II"/>
    <property type="match status" value="1"/>
</dbReference>
<dbReference type="PANTHER" id="PTHR42928">
    <property type="entry name" value="TRICARBOXYLATE-BINDING PROTEIN"/>
    <property type="match status" value="1"/>
</dbReference>
<dbReference type="PANTHER" id="PTHR42928:SF3">
    <property type="entry name" value="UPF0065 PROTEIN YFLP"/>
    <property type="match status" value="1"/>
</dbReference>
<name>A0A6J6I0R2_9ZZZZ</name>
<accession>A0A6J6I0R2</accession>
<evidence type="ECO:0000313" key="1">
    <source>
        <dbReference type="EMBL" id="CAB4617375.1"/>
    </source>
</evidence>
<dbReference type="AlphaFoldDB" id="A0A6J6I0R2"/>
<gene>
    <name evidence="1" type="ORF">UFOPK1854_00938</name>
</gene>
<protein>
    <submittedName>
        <fullName evidence="1">Unannotated protein</fullName>
    </submittedName>
</protein>
<dbReference type="InterPro" id="IPR042100">
    <property type="entry name" value="Bug_dom1"/>
</dbReference>
<sequence length="211" mass="22640">MLDQQPLIGFLREAEAIVVPTNSKYKTIKDLLADIKKSPKTVALGGGNVGGADHVTLAELAKTIGVAATDLNYVSYSGGGAIIPDIVSGRLAAAVSGTSEFDKYVEAGQLRALAITSPLPLKTIKGQTLIQQGIKMTFGNWRGFLAPKDLPAADYLNMLKVFDFAHNTIAWQAMLVDNSWIDEYRGGKAFTTWIAKEVDAIIANLKAFKLA</sequence>
<dbReference type="Gene3D" id="3.40.190.150">
    <property type="entry name" value="Bordetella uptake gene, domain 1"/>
    <property type="match status" value="1"/>
</dbReference>
<dbReference type="InterPro" id="IPR005064">
    <property type="entry name" value="BUG"/>
</dbReference>
<proteinExistence type="predicted"/>
<reference evidence="1" key="1">
    <citation type="submission" date="2020-05" db="EMBL/GenBank/DDBJ databases">
        <authorList>
            <person name="Chiriac C."/>
            <person name="Salcher M."/>
            <person name="Ghai R."/>
            <person name="Kavagutti S V."/>
        </authorList>
    </citation>
    <scope>NUCLEOTIDE SEQUENCE</scope>
</reference>
<organism evidence="1">
    <name type="scientific">freshwater metagenome</name>
    <dbReference type="NCBI Taxonomy" id="449393"/>
    <lineage>
        <taxon>unclassified sequences</taxon>
        <taxon>metagenomes</taxon>
        <taxon>ecological metagenomes</taxon>
    </lineage>
</organism>
<dbReference type="SUPFAM" id="SSF53850">
    <property type="entry name" value="Periplasmic binding protein-like II"/>
    <property type="match status" value="1"/>
</dbReference>
<dbReference type="EMBL" id="CAEZUT010000127">
    <property type="protein sequence ID" value="CAB4617375.1"/>
    <property type="molecule type" value="Genomic_DNA"/>
</dbReference>
<dbReference type="Pfam" id="PF03401">
    <property type="entry name" value="TctC"/>
    <property type="match status" value="1"/>
</dbReference>